<feature type="active site" evidence="7">
    <location>
        <position position="284"/>
    </location>
</feature>
<keyword evidence="7" id="KW-0963">Cytoplasm</keyword>
<comment type="catalytic activity">
    <reaction evidence="1 7">
        <text>Release of an N-terminal amino acid, Xaa-|-Yaa-, in which Xaa is preferably Leu, but may be other amino acids including Pro although not Arg or Lys, and Yaa may be Pro. Amino acid amides and methyl esters are also readily hydrolyzed, but rates on arylamides are exceedingly low.</text>
        <dbReference type="EC" id="3.4.11.1"/>
    </reaction>
</comment>
<feature type="binding site" evidence="7">
    <location>
        <position position="295"/>
    </location>
    <ligand>
        <name>Mn(2+)</name>
        <dbReference type="ChEBI" id="CHEBI:29035"/>
        <label>2</label>
    </ligand>
</feature>
<dbReference type="NCBIfam" id="NF002074">
    <property type="entry name" value="PRK00913.1-4"/>
    <property type="match status" value="1"/>
</dbReference>
<dbReference type="Pfam" id="PF00883">
    <property type="entry name" value="Peptidase_M17"/>
    <property type="match status" value="1"/>
</dbReference>
<dbReference type="PANTHER" id="PTHR11963">
    <property type="entry name" value="LEUCINE AMINOPEPTIDASE-RELATED"/>
    <property type="match status" value="1"/>
</dbReference>
<feature type="binding site" evidence="7">
    <location>
        <position position="356"/>
    </location>
    <ligand>
        <name>Mn(2+)</name>
        <dbReference type="ChEBI" id="CHEBI:29035"/>
        <label>2</label>
    </ligand>
</feature>
<dbReference type="EC" id="3.4.11.10" evidence="7"/>
<dbReference type="GO" id="GO:0070006">
    <property type="term" value="F:metalloaminopeptidase activity"/>
    <property type="evidence" value="ECO:0007669"/>
    <property type="project" value="InterPro"/>
</dbReference>
<accession>A0A0S7XNP2</accession>
<dbReference type="SUPFAM" id="SSF52949">
    <property type="entry name" value="Macro domain-like"/>
    <property type="match status" value="1"/>
</dbReference>
<evidence type="ECO:0000256" key="1">
    <source>
        <dbReference type="ARBA" id="ARBA00000135"/>
    </source>
</evidence>
<dbReference type="HAMAP" id="MF_00181">
    <property type="entry name" value="Cytosol_peptidase_M17"/>
    <property type="match status" value="1"/>
</dbReference>
<dbReference type="Pfam" id="PF02789">
    <property type="entry name" value="Peptidase_M17_N"/>
    <property type="match status" value="1"/>
</dbReference>
<comment type="caution">
    <text evidence="9">The sequence shown here is derived from an EMBL/GenBank/DDBJ whole genome shotgun (WGS) entry which is preliminary data.</text>
</comment>
<gene>
    <name evidence="7" type="primary">pepA</name>
    <name evidence="9" type="ORF">AMK68_02890</name>
</gene>
<dbReference type="SUPFAM" id="SSF53187">
    <property type="entry name" value="Zn-dependent exopeptidases"/>
    <property type="match status" value="1"/>
</dbReference>
<sequence>MRIRAVAQSVTEVKADALIVNLFEGVKEPGGGTAAVDKALGGLIRRLIRAGEIKGRWSAVPLYNEFTIIHTDGKIAADRVAVAGLGKREELNLERIQQVMGTAAGYLRRRGCKRVASIVHGAGAGGLEPRLATRAMVEGTLIGLYQPDAYKAKKDSGRGLSELLIVERDANKLSDLRVGIREGRITGEATNLARRLANEPANRMTPTDFARRAREIARRNDLQIQVLTAAAMRRLGMNALLGVAQGSDQAPRFVVIRHRGARGGPHLGLVGKGVTFDSGGISIKPSEKMAEMKADMSGAAAVLAAMEALARSKARINVTGFTPLVENMPSGKAQRPGDIVRALNGKTIEIDNTDAEGRLILADALAYAAKQKCTHLVDVATLTGACVIALGNITTGLMGNDDQWVAEVLAASELAAEKTWQLPLFREYRAQLYSDMADIKNVGGRPAGPITGGMFLKEFVGDTPWVHLDIAGTAWNSKLETPRAREATGAGVRTMVNLAWEMAR</sequence>
<dbReference type="InterPro" id="IPR023042">
    <property type="entry name" value="Peptidase_M17_leu_NH2_pept"/>
</dbReference>
<dbReference type="NCBIfam" id="NF002073">
    <property type="entry name" value="PRK00913.1-2"/>
    <property type="match status" value="1"/>
</dbReference>
<dbReference type="GO" id="GO:0005737">
    <property type="term" value="C:cytoplasm"/>
    <property type="evidence" value="ECO:0007669"/>
    <property type="project" value="UniProtKB-SubCell"/>
</dbReference>
<evidence type="ECO:0000256" key="6">
    <source>
        <dbReference type="ARBA" id="ARBA00022801"/>
    </source>
</evidence>
<evidence type="ECO:0000256" key="7">
    <source>
        <dbReference type="HAMAP-Rule" id="MF_00181"/>
    </source>
</evidence>
<keyword evidence="5 7" id="KW-0645">Protease</keyword>
<reference evidence="9 10" key="1">
    <citation type="journal article" date="2015" name="Microbiome">
        <title>Genomic resolution of linkages in carbon, nitrogen, and sulfur cycling among widespread estuary sediment bacteria.</title>
        <authorList>
            <person name="Baker B.J."/>
            <person name="Lazar C.S."/>
            <person name="Teske A.P."/>
            <person name="Dick G.J."/>
        </authorList>
    </citation>
    <scope>NUCLEOTIDE SEQUENCE [LARGE SCALE GENOMIC DNA]</scope>
    <source>
        <strain evidence="9">DG_56</strain>
    </source>
</reference>
<dbReference type="InterPro" id="IPR008283">
    <property type="entry name" value="Peptidase_M17_N"/>
</dbReference>
<evidence type="ECO:0000256" key="3">
    <source>
        <dbReference type="ARBA" id="ARBA00009528"/>
    </source>
</evidence>
<evidence type="ECO:0000313" key="9">
    <source>
        <dbReference type="EMBL" id="KPJ63887.1"/>
    </source>
</evidence>
<dbReference type="AlphaFoldDB" id="A0A0S7XNP2"/>
<dbReference type="InterPro" id="IPR043472">
    <property type="entry name" value="Macro_dom-like"/>
</dbReference>
<dbReference type="PANTHER" id="PTHR11963:SF23">
    <property type="entry name" value="CYTOSOL AMINOPEPTIDASE"/>
    <property type="match status" value="1"/>
</dbReference>
<dbReference type="GO" id="GO:0006508">
    <property type="term" value="P:proteolysis"/>
    <property type="evidence" value="ECO:0007669"/>
    <property type="project" value="UniProtKB-KW"/>
</dbReference>
<comment type="catalytic activity">
    <reaction evidence="2 7">
        <text>Release of an N-terminal amino acid, preferentially leucine, but not glutamic or aspartic acids.</text>
        <dbReference type="EC" id="3.4.11.10"/>
    </reaction>
</comment>
<evidence type="ECO:0000256" key="5">
    <source>
        <dbReference type="ARBA" id="ARBA00022670"/>
    </source>
</evidence>
<feature type="binding site" evidence="7">
    <location>
        <position position="354"/>
    </location>
    <ligand>
        <name>Mn(2+)</name>
        <dbReference type="ChEBI" id="CHEBI:29035"/>
        <label>1</label>
    </ligand>
</feature>
<dbReference type="EC" id="3.4.11.1" evidence="7"/>
<feature type="binding site" evidence="7">
    <location>
        <position position="277"/>
    </location>
    <ligand>
        <name>Mn(2+)</name>
        <dbReference type="ChEBI" id="CHEBI:29035"/>
        <label>2</label>
    </ligand>
</feature>
<evidence type="ECO:0000313" key="10">
    <source>
        <dbReference type="Proteomes" id="UP000052020"/>
    </source>
</evidence>
<keyword evidence="6 7" id="KW-0378">Hydrolase</keyword>
<dbReference type="PRINTS" id="PR00481">
    <property type="entry name" value="LAMNOPPTDASE"/>
</dbReference>
<evidence type="ECO:0000259" key="8">
    <source>
        <dbReference type="PROSITE" id="PS00631"/>
    </source>
</evidence>
<comment type="cofactor">
    <cofactor evidence="7">
        <name>Mn(2+)</name>
        <dbReference type="ChEBI" id="CHEBI:29035"/>
    </cofactor>
    <text evidence="7">Binds 2 manganese ions per subunit.</text>
</comment>
<comment type="similarity">
    <text evidence="3 7">Belongs to the peptidase M17 family.</text>
</comment>
<proteinExistence type="inferred from homology"/>
<keyword evidence="7" id="KW-0479">Metal-binding</keyword>
<dbReference type="Gene3D" id="3.40.220.10">
    <property type="entry name" value="Leucine Aminopeptidase, subunit E, domain 1"/>
    <property type="match status" value="1"/>
</dbReference>
<dbReference type="InterPro" id="IPR011356">
    <property type="entry name" value="Leucine_aapep/pepB"/>
</dbReference>
<keyword evidence="4 7" id="KW-0031">Aminopeptidase</keyword>
<dbReference type="PROSITE" id="PS00631">
    <property type="entry name" value="CYTOSOL_AP"/>
    <property type="match status" value="1"/>
</dbReference>
<dbReference type="CDD" id="cd00433">
    <property type="entry name" value="Peptidase_M17"/>
    <property type="match status" value="1"/>
</dbReference>
<dbReference type="NCBIfam" id="NF002083">
    <property type="entry name" value="PRK00913.3-5"/>
    <property type="match status" value="1"/>
</dbReference>
<feature type="binding site" evidence="7">
    <location>
        <position position="272"/>
    </location>
    <ligand>
        <name>Mn(2+)</name>
        <dbReference type="ChEBI" id="CHEBI:29035"/>
        <label>2</label>
    </ligand>
</feature>
<comment type="subcellular location">
    <subcellularLocation>
        <location evidence="7">Cytoplasm</location>
    </subcellularLocation>
</comment>
<dbReference type="PATRIC" id="fig|1704032.3.peg.394"/>
<dbReference type="EMBL" id="LIZY01000056">
    <property type="protein sequence ID" value="KPJ63887.1"/>
    <property type="molecule type" value="Genomic_DNA"/>
</dbReference>
<organism evidence="9 10">
    <name type="scientific">candidate division KD3-62 bacterium DG_56</name>
    <dbReference type="NCBI Taxonomy" id="1704032"/>
    <lineage>
        <taxon>Bacteria</taxon>
        <taxon>candidate division KD3-62</taxon>
    </lineage>
</organism>
<keyword evidence="7" id="KW-0464">Manganese</keyword>
<feature type="domain" description="Cytosol aminopeptidase" evidence="8">
    <location>
        <begin position="352"/>
        <end position="359"/>
    </location>
</feature>
<evidence type="ECO:0000256" key="4">
    <source>
        <dbReference type="ARBA" id="ARBA00022438"/>
    </source>
</evidence>
<feature type="binding site" evidence="7">
    <location>
        <position position="356"/>
    </location>
    <ligand>
        <name>Mn(2+)</name>
        <dbReference type="ChEBI" id="CHEBI:29035"/>
        <label>1</label>
    </ligand>
</feature>
<dbReference type="Proteomes" id="UP000052020">
    <property type="component" value="Unassembled WGS sequence"/>
</dbReference>
<protein>
    <recommendedName>
        <fullName evidence="7">Probable cytosol aminopeptidase</fullName>
        <ecNumber evidence="7">3.4.11.1</ecNumber>
    </recommendedName>
    <alternativeName>
        <fullName evidence="7">Leucine aminopeptidase</fullName>
        <shortName evidence="7">LAP</shortName>
        <ecNumber evidence="7">3.4.11.10</ecNumber>
    </alternativeName>
    <alternativeName>
        <fullName evidence="7">Leucyl aminopeptidase</fullName>
    </alternativeName>
</protein>
<name>A0A0S7XNP2_9BACT</name>
<comment type="function">
    <text evidence="7">Presumably involved in the processing and regular turnover of intracellular proteins. Catalyzes the removal of unsubstituted N-terminal amino acids from various peptides.</text>
</comment>
<feature type="binding site" evidence="7">
    <location>
        <position position="277"/>
    </location>
    <ligand>
        <name>Mn(2+)</name>
        <dbReference type="ChEBI" id="CHEBI:29035"/>
        <label>1</label>
    </ligand>
</feature>
<dbReference type="InterPro" id="IPR000819">
    <property type="entry name" value="Peptidase_M17_C"/>
</dbReference>
<feature type="active site" evidence="7">
    <location>
        <position position="358"/>
    </location>
</feature>
<dbReference type="Gene3D" id="3.40.630.10">
    <property type="entry name" value="Zn peptidases"/>
    <property type="match status" value="1"/>
</dbReference>
<evidence type="ECO:0000256" key="2">
    <source>
        <dbReference type="ARBA" id="ARBA00000967"/>
    </source>
</evidence>
<dbReference type="GO" id="GO:0030145">
    <property type="term" value="F:manganese ion binding"/>
    <property type="evidence" value="ECO:0007669"/>
    <property type="project" value="UniProtKB-UniRule"/>
</dbReference>